<keyword evidence="7" id="KW-0378">Hydrolase</keyword>
<dbReference type="SUPFAM" id="SSF160350">
    <property type="entry name" value="Rnp2-like"/>
    <property type="match status" value="1"/>
</dbReference>
<evidence type="ECO:0000313" key="8">
    <source>
        <dbReference type="Proteomes" id="UP000597762"/>
    </source>
</evidence>
<dbReference type="AlphaFoldDB" id="A0A812B1B8"/>
<evidence type="ECO:0000256" key="2">
    <source>
        <dbReference type="ARBA" id="ARBA00022552"/>
    </source>
</evidence>
<dbReference type="PANTHER" id="PTHR48414:SF1">
    <property type="entry name" value="POP5 HOMOLOG, RIBONUCLEASE P_MRP SUBUNIT"/>
    <property type="match status" value="1"/>
</dbReference>
<dbReference type="OrthoDB" id="24745at2759"/>
<dbReference type="PANTHER" id="PTHR48414">
    <property type="entry name" value="POP5 HOMOLOG, RIBONUCLEASE P_MRP SUBUNIT"/>
    <property type="match status" value="1"/>
</dbReference>
<dbReference type="GO" id="GO:0033204">
    <property type="term" value="F:ribonuclease P RNA binding"/>
    <property type="evidence" value="ECO:0007669"/>
    <property type="project" value="InterPro"/>
</dbReference>
<comment type="caution">
    <text evidence="7">The sequence shown here is derived from an EMBL/GenBank/DDBJ whole genome shotgun (WGS) entry which is preliminary data.</text>
</comment>
<keyword evidence="3 6" id="KW-0819">tRNA processing</keyword>
<evidence type="ECO:0000256" key="3">
    <source>
        <dbReference type="ARBA" id="ARBA00022694"/>
    </source>
</evidence>
<dbReference type="PIRSF" id="PIRSF023803">
    <property type="entry name" value="Ribonuclease_P_prd"/>
    <property type="match status" value="1"/>
</dbReference>
<organism evidence="7 8">
    <name type="scientific">Acanthosepion pharaonis</name>
    <name type="common">Pharaoh cuttlefish</name>
    <name type="synonym">Sepia pharaonis</name>
    <dbReference type="NCBI Taxonomy" id="158019"/>
    <lineage>
        <taxon>Eukaryota</taxon>
        <taxon>Metazoa</taxon>
        <taxon>Spiralia</taxon>
        <taxon>Lophotrochozoa</taxon>
        <taxon>Mollusca</taxon>
        <taxon>Cephalopoda</taxon>
        <taxon>Coleoidea</taxon>
        <taxon>Decapodiformes</taxon>
        <taxon>Sepiida</taxon>
        <taxon>Sepiina</taxon>
        <taxon>Sepiidae</taxon>
        <taxon>Acanthosepion</taxon>
    </lineage>
</organism>
<gene>
    <name evidence="7" type="ORF">SPHA_7527</name>
</gene>
<name>A0A812B1B8_ACAPH</name>
<protein>
    <recommendedName>
        <fullName evidence="5 6">Ribonuclease P/MRP protein subunit POP5</fullName>
    </recommendedName>
</protein>
<evidence type="ECO:0000313" key="7">
    <source>
        <dbReference type="EMBL" id="CAE1163015.1"/>
    </source>
</evidence>
<dbReference type="GO" id="GO:0030677">
    <property type="term" value="C:ribonuclease P complex"/>
    <property type="evidence" value="ECO:0007669"/>
    <property type="project" value="InterPro"/>
</dbReference>
<dbReference type="InterPro" id="IPR002759">
    <property type="entry name" value="Pop5/Rpp14/Rnp2-like"/>
</dbReference>
<dbReference type="GO" id="GO:0006364">
    <property type="term" value="P:rRNA processing"/>
    <property type="evidence" value="ECO:0007669"/>
    <property type="project" value="UniProtKB-KW"/>
</dbReference>
<dbReference type="InterPro" id="IPR038085">
    <property type="entry name" value="Rnp2-like_sf"/>
</dbReference>
<proteinExistence type="inferred from homology"/>
<comment type="function">
    <text evidence="6">Component of ribonuclease P, a protein complex that generates mature tRNA molecules by cleaving their 5'-ends.</text>
</comment>
<keyword evidence="4 6" id="KW-0539">Nucleus</keyword>
<keyword evidence="8" id="KW-1185">Reference proteome</keyword>
<dbReference type="Pfam" id="PF01900">
    <property type="entry name" value="RNase_P_Rpp14"/>
    <property type="match status" value="1"/>
</dbReference>
<comment type="subcellular location">
    <subcellularLocation>
        <location evidence="6">Nucleus</location>
        <location evidence="6">Nucleolus</location>
    </subcellularLocation>
</comment>
<sequence length="164" mass="18969">MRFKKRYLLYELIPGHHHFEYNQIRSAVTNAIQEAHGDYGTAVLCHTLRVQVYNQETAIIMIRARFGQHHLVQSAVCFIKQIASKNVCFRALHIGGTIKSTERFLIKHHRQSLAPLLAHCKTKEERQKIQSAIRDSCSHEKKYIPSQKRGSFIADEIDEDDSDL</sequence>
<dbReference type="GO" id="GO:0016787">
    <property type="term" value="F:hydrolase activity"/>
    <property type="evidence" value="ECO:0007669"/>
    <property type="project" value="UniProtKB-KW"/>
</dbReference>
<dbReference type="InterPro" id="IPR016819">
    <property type="entry name" value="RNase_P/MRP_POP5"/>
</dbReference>
<dbReference type="GO" id="GO:0001682">
    <property type="term" value="P:tRNA 5'-leader removal"/>
    <property type="evidence" value="ECO:0007669"/>
    <property type="project" value="InterPro"/>
</dbReference>
<evidence type="ECO:0000256" key="1">
    <source>
        <dbReference type="ARBA" id="ARBA00010800"/>
    </source>
</evidence>
<dbReference type="Gene3D" id="3.30.70.3250">
    <property type="entry name" value="Ribonuclease P, Pop5 subunit"/>
    <property type="match status" value="1"/>
</dbReference>
<dbReference type="GO" id="GO:0005730">
    <property type="term" value="C:nucleolus"/>
    <property type="evidence" value="ECO:0007669"/>
    <property type="project" value="UniProtKB-SubCell"/>
</dbReference>
<evidence type="ECO:0000256" key="6">
    <source>
        <dbReference type="PIRNR" id="PIRNR023803"/>
    </source>
</evidence>
<keyword evidence="2" id="KW-0698">rRNA processing</keyword>
<dbReference type="EMBL" id="CAHIKZ030000241">
    <property type="protein sequence ID" value="CAE1163015.1"/>
    <property type="molecule type" value="Genomic_DNA"/>
</dbReference>
<reference evidence="7" key="1">
    <citation type="submission" date="2021-01" db="EMBL/GenBank/DDBJ databases">
        <authorList>
            <person name="Li R."/>
            <person name="Bekaert M."/>
        </authorList>
    </citation>
    <scope>NUCLEOTIDE SEQUENCE</scope>
    <source>
        <strain evidence="7">Farmed</strain>
    </source>
</reference>
<dbReference type="Proteomes" id="UP000597762">
    <property type="component" value="Unassembled WGS sequence"/>
</dbReference>
<comment type="similarity">
    <text evidence="1 6">Belongs to the eukaryotic/archaeal RNase P protein component 2 family.</text>
</comment>
<evidence type="ECO:0000256" key="4">
    <source>
        <dbReference type="ARBA" id="ARBA00023242"/>
    </source>
</evidence>
<accession>A0A812B1B8</accession>
<evidence type="ECO:0000256" key="5">
    <source>
        <dbReference type="ARBA" id="ARBA00044198"/>
    </source>
</evidence>